<reference evidence="4" key="1">
    <citation type="submission" date="2018-05" db="EMBL/GenBank/DDBJ databases">
        <authorList>
            <person name="Lanie J.A."/>
            <person name="Ng W.-L."/>
            <person name="Kazmierczak K.M."/>
            <person name="Andrzejewski T.M."/>
            <person name="Davidsen T.M."/>
            <person name="Wayne K.J."/>
            <person name="Tettelin H."/>
            <person name="Glass J.I."/>
            <person name="Rusch D."/>
            <person name="Podicherti R."/>
            <person name="Tsui H.-C.T."/>
            <person name="Winkler M.E."/>
        </authorList>
    </citation>
    <scope>NUCLEOTIDE SEQUENCE</scope>
</reference>
<feature type="domain" description="Sigma-54 factor interaction" evidence="3">
    <location>
        <begin position="1"/>
        <end position="225"/>
    </location>
</feature>
<dbReference type="InterPro" id="IPR027417">
    <property type="entry name" value="P-loop_NTPase"/>
</dbReference>
<keyword evidence="1" id="KW-0547">Nucleotide-binding</keyword>
<dbReference type="SMART" id="SM00382">
    <property type="entry name" value="AAA"/>
    <property type="match status" value="1"/>
</dbReference>
<protein>
    <recommendedName>
        <fullName evidence="3">Sigma-54 factor interaction domain-containing protein</fullName>
    </recommendedName>
</protein>
<dbReference type="CDD" id="cd00009">
    <property type="entry name" value="AAA"/>
    <property type="match status" value="1"/>
</dbReference>
<evidence type="ECO:0000256" key="1">
    <source>
        <dbReference type="ARBA" id="ARBA00022741"/>
    </source>
</evidence>
<dbReference type="FunFam" id="3.40.50.300:FF:000006">
    <property type="entry name" value="DNA-binding transcriptional regulator NtrC"/>
    <property type="match status" value="1"/>
</dbReference>
<dbReference type="Gene3D" id="3.40.50.300">
    <property type="entry name" value="P-loop containing nucleotide triphosphate hydrolases"/>
    <property type="match status" value="1"/>
</dbReference>
<feature type="non-terminal residue" evidence="4">
    <location>
        <position position="1"/>
    </location>
</feature>
<dbReference type="InterPro" id="IPR058031">
    <property type="entry name" value="AAA_lid_NorR"/>
</dbReference>
<dbReference type="Gene3D" id="1.10.8.60">
    <property type="match status" value="1"/>
</dbReference>
<gene>
    <name evidence="4" type="ORF">METZ01_LOCUS500772</name>
</gene>
<dbReference type="PROSITE" id="PS50045">
    <property type="entry name" value="SIGMA54_INTERACT_4"/>
    <property type="match status" value="1"/>
</dbReference>
<dbReference type="PROSITE" id="PS00676">
    <property type="entry name" value="SIGMA54_INTERACT_2"/>
    <property type="match status" value="1"/>
</dbReference>
<dbReference type="InterPro" id="IPR002078">
    <property type="entry name" value="Sigma_54_int"/>
</dbReference>
<dbReference type="AlphaFoldDB" id="A0A383DVP5"/>
<accession>A0A383DVP5</accession>
<organism evidence="4">
    <name type="scientific">marine metagenome</name>
    <dbReference type="NCBI Taxonomy" id="408172"/>
    <lineage>
        <taxon>unclassified sequences</taxon>
        <taxon>metagenomes</taxon>
        <taxon>ecological metagenomes</taxon>
    </lineage>
</organism>
<evidence type="ECO:0000313" key="4">
    <source>
        <dbReference type="EMBL" id="SVE47918.1"/>
    </source>
</evidence>
<sequence length="234" mass="26492">KVMDEILTAVRQVARTDTTVLLTGETGTGKGLIAQTIHRLSDRKNKPFVHIDCSAITPNLIENELFGHAKGAYTGADEANPGRILQAHGGTIFLDEISELPLNAQAKFLTFVQERYIIPVGSTKLTPVNARVIAASNRDLENFVREKRFRSDLFFRLNVIHFELPSLRKRKEDIYQLALFFCERFSLQHQKPFSGITPKALEVLNNRPRSGNVRELQNMMMRAILFSDDGWITP</sequence>
<dbReference type="GO" id="GO:0006355">
    <property type="term" value="P:regulation of DNA-templated transcription"/>
    <property type="evidence" value="ECO:0007669"/>
    <property type="project" value="InterPro"/>
</dbReference>
<dbReference type="InterPro" id="IPR003593">
    <property type="entry name" value="AAA+_ATPase"/>
</dbReference>
<dbReference type="SUPFAM" id="SSF52540">
    <property type="entry name" value="P-loop containing nucleoside triphosphate hydrolases"/>
    <property type="match status" value="1"/>
</dbReference>
<dbReference type="PROSITE" id="PS00675">
    <property type="entry name" value="SIGMA54_INTERACT_1"/>
    <property type="match status" value="1"/>
</dbReference>
<dbReference type="PANTHER" id="PTHR32071:SF113">
    <property type="entry name" value="ALGINATE BIOSYNTHESIS TRANSCRIPTIONAL REGULATORY PROTEIN ALGB"/>
    <property type="match status" value="1"/>
</dbReference>
<dbReference type="Pfam" id="PF00158">
    <property type="entry name" value="Sigma54_activat"/>
    <property type="match status" value="1"/>
</dbReference>
<evidence type="ECO:0000256" key="2">
    <source>
        <dbReference type="ARBA" id="ARBA00022840"/>
    </source>
</evidence>
<dbReference type="GO" id="GO:0005524">
    <property type="term" value="F:ATP binding"/>
    <property type="evidence" value="ECO:0007669"/>
    <property type="project" value="UniProtKB-KW"/>
</dbReference>
<dbReference type="InterPro" id="IPR025662">
    <property type="entry name" value="Sigma_54_int_dom_ATP-bd_1"/>
</dbReference>
<dbReference type="EMBL" id="UINC01220137">
    <property type="protein sequence ID" value="SVE47918.1"/>
    <property type="molecule type" value="Genomic_DNA"/>
</dbReference>
<keyword evidence="2" id="KW-0067">ATP-binding</keyword>
<dbReference type="PANTHER" id="PTHR32071">
    <property type="entry name" value="TRANSCRIPTIONAL REGULATORY PROTEIN"/>
    <property type="match status" value="1"/>
</dbReference>
<proteinExistence type="predicted"/>
<dbReference type="Pfam" id="PF25601">
    <property type="entry name" value="AAA_lid_14"/>
    <property type="match status" value="1"/>
</dbReference>
<feature type="non-terminal residue" evidence="4">
    <location>
        <position position="234"/>
    </location>
</feature>
<evidence type="ECO:0000259" key="3">
    <source>
        <dbReference type="PROSITE" id="PS50045"/>
    </source>
</evidence>
<name>A0A383DVP5_9ZZZZ</name>
<dbReference type="InterPro" id="IPR025943">
    <property type="entry name" value="Sigma_54_int_dom_ATP-bd_2"/>
</dbReference>